<keyword evidence="1" id="KW-0378">Hydrolase</keyword>
<dbReference type="Proteomes" id="UP000018888">
    <property type="component" value="Unassembled WGS sequence"/>
</dbReference>
<reference evidence="3 4" key="1">
    <citation type="journal article" date="2013" name="Proc. Natl. Acad. Sci. U.S.A.">
        <title>Genome of an arbuscular mycorrhizal fungus provides insight into the oldest plant symbiosis.</title>
        <authorList>
            <person name="Tisserant E."/>
            <person name="Malbreil M."/>
            <person name="Kuo A."/>
            <person name="Kohler A."/>
            <person name="Symeonidi A."/>
            <person name="Balestrini R."/>
            <person name="Charron P."/>
            <person name="Duensing N."/>
            <person name="Frei Dit Frey N."/>
            <person name="Gianinazzi-Pearson V."/>
            <person name="Gilbert L.B."/>
            <person name="Handa Y."/>
            <person name="Herr J.R."/>
            <person name="Hijri M."/>
            <person name="Koul R."/>
            <person name="Kawaguchi M."/>
            <person name="Krajinski F."/>
            <person name="Lammers P.J."/>
            <person name="Masclaux F.G."/>
            <person name="Murat C."/>
            <person name="Morin E."/>
            <person name="Ndikumana S."/>
            <person name="Pagni M."/>
            <person name="Petitpierre D."/>
            <person name="Requena N."/>
            <person name="Rosikiewicz P."/>
            <person name="Riley R."/>
            <person name="Saito K."/>
            <person name="San Clemente H."/>
            <person name="Shapiro H."/>
            <person name="van Tuinen D."/>
            <person name="Becard G."/>
            <person name="Bonfante P."/>
            <person name="Paszkowski U."/>
            <person name="Shachar-Hill Y.Y."/>
            <person name="Tuskan G.A."/>
            <person name="Young P.W."/>
            <person name="Sanders I.R."/>
            <person name="Henrissat B."/>
            <person name="Rensing S.A."/>
            <person name="Grigoriev I.V."/>
            <person name="Corradi N."/>
            <person name="Roux C."/>
            <person name="Martin F."/>
        </authorList>
    </citation>
    <scope>NUCLEOTIDE SEQUENCE [LARGE SCALE GENOMIC DNA]</scope>
    <source>
        <strain evidence="3 4">DAOM 197198</strain>
    </source>
</reference>
<protein>
    <submittedName>
        <fullName evidence="3">Uncharacterized protein</fullName>
    </submittedName>
</protein>
<dbReference type="PANTHER" id="PTHR44533">
    <property type="entry name" value="DEAD/H RNA HELICASE, PUTATIVE-RELATED"/>
    <property type="match status" value="1"/>
</dbReference>
<sequence>MVSHLYYVEPSNFAFSNLFKHGVFHKICSKLRTNSSQEVMDELVLILSYLLYRKMLIIF</sequence>
<keyword evidence="4" id="KW-1185">Reference proteome</keyword>
<keyword evidence="2" id="KW-0547">Nucleotide-binding</keyword>
<dbReference type="GO" id="GO:0016787">
    <property type="term" value="F:hydrolase activity"/>
    <property type="evidence" value="ECO:0007669"/>
    <property type="project" value="UniProtKB-KW"/>
</dbReference>
<dbReference type="AlphaFoldDB" id="A0A2P4QEF9"/>
<accession>A0A2P4QEF9</accession>
<keyword evidence="2" id="KW-0067">ATP-binding</keyword>
<gene>
    <name evidence="3" type="ORF">GLOIN_2v1559438</name>
</gene>
<evidence type="ECO:0000313" key="3">
    <source>
        <dbReference type="EMBL" id="POG76029.1"/>
    </source>
</evidence>
<dbReference type="GO" id="GO:0004386">
    <property type="term" value="F:helicase activity"/>
    <property type="evidence" value="ECO:0007669"/>
    <property type="project" value="UniProtKB-KW"/>
</dbReference>
<reference evidence="3 4" key="2">
    <citation type="journal article" date="2018" name="New Phytol.">
        <title>High intraspecific genome diversity in the model arbuscular mycorrhizal symbiont Rhizophagus irregularis.</title>
        <authorList>
            <person name="Chen E.C.H."/>
            <person name="Morin E."/>
            <person name="Beaudet D."/>
            <person name="Noel J."/>
            <person name="Yildirir G."/>
            <person name="Ndikumana S."/>
            <person name="Charron P."/>
            <person name="St-Onge C."/>
            <person name="Giorgi J."/>
            <person name="Kruger M."/>
            <person name="Marton T."/>
            <person name="Ropars J."/>
            <person name="Grigoriev I.V."/>
            <person name="Hainaut M."/>
            <person name="Henrissat B."/>
            <person name="Roux C."/>
            <person name="Martin F."/>
            <person name="Corradi N."/>
        </authorList>
    </citation>
    <scope>NUCLEOTIDE SEQUENCE [LARGE SCALE GENOMIC DNA]</scope>
    <source>
        <strain evidence="3 4">DAOM 197198</strain>
    </source>
</reference>
<dbReference type="GO" id="GO:0005737">
    <property type="term" value="C:cytoplasm"/>
    <property type="evidence" value="ECO:0007669"/>
    <property type="project" value="TreeGrafter"/>
</dbReference>
<evidence type="ECO:0000256" key="1">
    <source>
        <dbReference type="ARBA" id="ARBA00022801"/>
    </source>
</evidence>
<name>A0A2P4QEF9_RHIID</name>
<dbReference type="InterPro" id="IPR052431">
    <property type="entry name" value="SKI2_subfamily_helicases"/>
</dbReference>
<organism evidence="3 4">
    <name type="scientific">Rhizophagus irregularis (strain DAOM 181602 / DAOM 197198 / MUCL 43194)</name>
    <name type="common">Arbuscular mycorrhizal fungus</name>
    <name type="synonym">Glomus intraradices</name>
    <dbReference type="NCBI Taxonomy" id="747089"/>
    <lineage>
        <taxon>Eukaryota</taxon>
        <taxon>Fungi</taxon>
        <taxon>Fungi incertae sedis</taxon>
        <taxon>Mucoromycota</taxon>
        <taxon>Glomeromycotina</taxon>
        <taxon>Glomeromycetes</taxon>
        <taxon>Glomerales</taxon>
        <taxon>Glomeraceae</taxon>
        <taxon>Rhizophagus</taxon>
    </lineage>
</organism>
<dbReference type="EMBL" id="AUPC02000054">
    <property type="protein sequence ID" value="POG76029.1"/>
    <property type="molecule type" value="Genomic_DNA"/>
</dbReference>
<keyword evidence="2" id="KW-0347">Helicase</keyword>
<proteinExistence type="predicted"/>
<evidence type="ECO:0000313" key="4">
    <source>
        <dbReference type="Proteomes" id="UP000018888"/>
    </source>
</evidence>
<evidence type="ECO:0000256" key="2">
    <source>
        <dbReference type="ARBA" id="ARBA00022806"/>
    </source>
</evidence>
<comment type="caution">
    <text evidence="3">The sequence shown here is derived from an EMBL/GenBank/DDBJ whole genome shotgun (WGS) entry which is preliminary data.</text>
</comment>
<dbReference type="PANTHER" id="PTHR44533:SF4">
    <property type="entry name" value="DEAD_H RNA HELICASE, PUTATIVE-RELATED"/>
    <property type="match status" value="1"/>
</dbReference>